<evidence type="ECO:0000313" key="2">
    <source>
        <dbReference type="EMBL" id="MPM25188.1"/>
    </source>
</evidence>
<accession>A0A644YB57</accession>
<comment type="caution">
    <text evidence="2">The sequence shown here is derived from an EMBL/GenBank/DDBJ whole genome shotgun (WGS) entry which is preliminary data.</text>
</comment>
<dbReference type="InterPro" id="IPR051532">
    <property type="entry name" value="Ester_Hydrolysis_Enzymes"/>
</dbReference>
<dbReference type="InterPro" id="IPR036514">
    <property type="entry name" value="SGNH_hydro_sf"/>
</dbReference>
<feature type="domain" description="SGNH hydrolase-type esterase" evidence="1">
    <location>
        <begin position="71"/>
        <end position="212"/>
    </location>
</feature>
<dbReference type="AlphaFoldDB" id="A0A644YB57"/>
<dbReference type="InterPro" id="IPR013830">
    <property type="entry name" value="SGNH_hydro"/>
</dbReference>
<protein>
    <recommendedName>
        <fullName evidence="1">SGNH hydrolase-type esterase domain-containing protein</fullName>
    </recommendedName>
</protein>
<dbReference type="EMBL" id="VSSQ01004434">
    <property type="protein sequence ID" value="MPM25188.1"/>
    <property type="molecule type" value="Genomic_DNA"/>
</dbReference>
<dbReference type="Gene3D" id="3.40.50.1110">
    <property type="entry name" value="SGNH hydrolase"/>
    <property type="match status" value="1"/>
</dbReference>
<name>A0A644YB57_9ZZZZ</name>
<evidence type="ECO:0000259" key="1">
    <source>
        <dbReference type="Pfam" id="PF13472"/>
    </source>
</evidence>
<gene>
    <name evidence="2" type="ORF">SDC9_71678</name>
</gene>
<organism evidence="2">
    <name type="scientific">bioreactor metagenome</name>
    <dbReference type="NCBI Taxonomy" id="1076179"/>
    <lineage>
        <taxon>unclassified sequences</taxon>
        <taxon>metagenomes</taxon>
        <taxon>ecological metagenomes</taxon>
    </lineage>
</organism>
<dbReference type="PANTHER" id="PTHR30383">
    <property type="entry name" value="THIOESTERASE 1/PROTEASE 1/LYSOPHOSPHOLIPASE L1"/>
    <property type="match status" value="1"/>
</dbReference>
<proteinExistence type="predicted"/>
<dbReference type="Pfam" id="PF13472">
    <property type="entry name" value="Lipase_GDSL_2"/>
    <property type="match status" value="1"/>
</dbReference>
<dbReference type="SUPFAM" id="SSF52266">
    <property type="entry name" value="SGNH hydrolase"/>
    <property type="match status" value="1"/>
</dbReference>
<reference evidence="2" key="1">
    <citation type="submission" date="2019-08" db="EMBL/GenBank/DDBJ databases">
        <authorList>
            <person name="Kucharzyk K."/>
            <person name="Murdoch R.W."/>
            <person name="Higgins S."/>
            <person name="Loffler F."/>
        </authorList>
    </citation>
    <scope>NUCLEOTIDE SEQUENCE</scope>
</reference>
<sequence>MRPWLKAILWGIAALVFVLMLLVVVAFNICPITAWVYTEKYRLTGYPTPDVLLIGSSSIQNWKTSESDLDPLSSVNVGIGGTVVRDWPPLLESLVTPFHPRAVLVYIAANDLHNEHRDPEIVADELTALLADIHTALPDAILYYISVYATGAQPESRADEDALNSAMSALAKETDYMRYVDCAGALLGSDGAIRPALFRDDLVHLNDDGYRIWAQTIRAALSQDFDELND</sequence>